<dbReference type="EMBL" id="KZ293653">
    <property type="protein sequence ID" value="PBK94601.1"/>
    <property type="molecule type" value="Genomic_DNA"/>
</dbReference>
<evidence type="ECO:0000313" key="2">
    <source>
        <dbReference type="EMBL" id="PBK94601.1"/>
    </source>
</evidence>
<sequence>MSDISRQHFQKRGRGRPPTPPRRRTLFIILSITSSSSSTPYVIQSPSPLSEDVITEHHIQYELGASHPNHPITLYYGYTTSNKYARTPAVPSPTSLDPSDLWDNITIPYSAYFPTGTDSPDHRTPLPDSAEYPSIIQWDQPIQNQELTPEPIPVIMEPVAGPSHHV</sequence>
<dbReference type="Proteomes" id="UP000217790">
    <property type="component" value="Unassembled WGS sequence"/>
</dbReference>
<reference evidence="3" key="1">
    <citation type="journal article" date="2017" name="Nat. Ecol. Evol.">
        <title>Genome expansion and lineage-specific genetic innovations in the forest pathogenic fungi Armillaria.</title>
        <authorList>
            <person name="Sipos G."/>
            <person name="Prasanna A.N."/>
            <person name="Walter M.C."/>
            <person name="O'Connor E."/>
            <person name="Balint B."/>
            <person name="Krizsan K."/>
            <person name="Kiss B."/>
            <person name="Hess J."/>
            <person name="Varga T."/>
            <person name="Slot J."/>
            <person name="Riley R."/>
            <person name="Boka B."/>
            <person name="Rigling D."/>
            <person name="Barry K."/>
            <person name="Lee J."/>
            <person name="Mihaltcheva S."/>
            <person name="LaButti K."/>
            <person name="Lipzen A."/>
            <person name="Waldron R."/>
            <person name="Moloney N.M."/>
            <person name="Sperisen C."/>
            <person name="Kredics L."/>
            <person name="Vagvoelgyi C."/>
            <person name="Patrignani A."/>
            <person name="Fitzpatrick D."/>
            <person name="Nagy I."/>
            <person name="Doyle S."/>
            <person name="Anderson J.B."/>
            <person name="Grigoriev I.V."/>
            <person name="Gueldener U."/>
            <person name="Muensterkoetter M."/>
            <person name="Nagy L.G."/>
        </authorList>
    </citation>
    <scope>NUCLEOTIDE SEQUENCE [LARGE SCALE GENOMIC DNA]</scope>
    <source>
        <strain evidence="3">Ar21-2</strain>
    </source>
</reference>
<accession>A0A2H3DH95</accession>
<feature type="compositionally biased region" description="Basic residues" evidence="1">
    <location>
        <begin position="8"/>
        <end position="22"/>
    </location>
</feature>
<organism evidence="2 3">
    <name type="scientific">Armillaria gallica</name>
    <name type="common">Bulbous honey fungus</name>
    <name type="synonym">Armillaria bulbosa</name>
    <dbReference type="NCBI Taxonomy" id="47427"/>
    <lineage>
        <taxon>Eukaryota</taxon>
        <taxon>Fungi</taxon>
        <taxon>Dikarya</taxon>
        <taxon>Basidiomycota</taxon>
        <taxon>Agaricomycotina</taxon>
        <taxon>Agaricomycetes</taxon>
        <taxon>Agaricomycetidae</taxon>
        <taxon>Agaricales</taxon>
        <taxon>Marasmiineae</taxon>
        <taxon>Physalacriaceae</taxon>
        <taxon>Armillaria</taxon>
    </lineage>
</organism>
<evidence type="ECO:0000313" key="3">
    <source>
        <dbReference type="Proteomes" id="UP000217790"/>
    </source>
</evidence>
<dbReference type="InParanoid" id="A0A2H3DH95"/>
<proteinExistence type="predicted"/>
<feature type="region of interest" description="Disordered" evidence="1">
    <location>
        <begin position="1"/>
        <end position="22"/>
    </location>
</feature>
<protein>
    <submittedName>
        <fullName evidence="2">Uncharacterized protein</fullName>
    </submittedName>
</protein>
<gene>
    <name evidence="2" type="ORF">ARMGADRAFT_1078489</name>
</gene>
<dbReference type="AlphaFoldDB" id="A0A2H3DH95"/>
<name>A0A2H3DH95_ARMGA</name>
<evidence type="ECO:0000256" key="1">
    <source>
        <dbReference type="SAM" id="MobiDB-lite"/>
    </source>
</evidence>
<keyword evidence="3" id="KW-1185">Reference proteome</keyword>